<evidence type="ECO:0000313" key="1">
    <source>
        <dbReference type="EMBL" id="KAF7829277.1"/>
    </source>
</evidence>
<evidence type="ECO:0000313" key="2">
    <source>
        <dbReference type="Proteomes" id="UP000634136"/>
    </source>
</evidence>
<protein>
    <submittedName>
        <fullName evidence="1">Uncharacterized protein</fullName>
    </submittedName>
</protein>
<proteinExistence type="predicted"/>
<dbReference type="AlphaFoldDB" id="A0A834TWG4"/>
<reference evidence="1" key="1">
    <citation type="submission" date="2020-09" db="EMBL/GenBank/DDBJ databases">
        <title>Genome-Enabled Discovery of Anthraquinone Biosynthesis in Senna tora.</title>
        <authorList>
            <person name="Kang S.-H."/>
            <person name="Pandey R.P."/>
            <person name="Lee C.-M."/>
            <person name="Sim J.-S."/>
            <person name="Jeong J.-T."/>
            <person name="Choi B.-S."/>
            <person name="Jung M."/>
            <person name="Ginzburg D."/>
            <person name="Zhao K."/>
            <person name="Won S.Y."/>
            <person name="Oh T.-J."/>
            <person name="Yu Y."/>
            <person name="Kim N.-H."/>
            <person name="Lee O.R."/>
            <person name="Lee T.-H."/>
            <person name="Bashyal P."/>
            <person name="Kim T.-S."/>
            <person name="Lee W.-H."/>
            <person name="Kawkins C."/>
            <person name="Kim C.-K."/>
            <person name="Kim J.S."/>
            <person name="Ahn B.O."/>
            <person name="Rhee S.Y."/>
            <person name="Sohng J.K."/>
        </authorList>
    </citation>
    <scope>NUCLEOTIDE SEQUENCE</scope>
    <source>
        <tissue evidence="1">Leaf</tissue>
    </source>
</reference>
<name>A0A834TWG4_9FABA</name>
<gene>
    <name evidence="1" type="ORF">G2W53_020441</name>
</gene>
<keyword evidence="2" id="KW-1185">Reference proteome</keyword>
<comment type="caution">
    <text evidence="1">The sequence shown here is derived from an EMBL/GenBank/DDBJ whole genome shotgun (WGS) entry which is preliminary data.</text>
</comment>
<accession>A0A834TWG4</accession>
<organism evidence="1 2">
    <name type="scientific">Senna tora</name>
    <dbReference type="NCBI Taxonomy" id="362788"/>
    <lineage>
        <taxon>Eukaryota</taxon>
        <taxon>Viridiplantae</taxon>
        <taxon>Streptophyta</taxon>
        <taxon>Embryophyta</taxon>
        <taxon>Tracheophyta</taxon>
        <taxon>Spermatophyta</taxon>
        <taxon>Magnoliopsida</taxon>
        <taxon>eudicotyledons</taxon>
        <taxon>Gunneridae</taxon>
        <taxon>Pentapetalae</taxon>
        <taxon>rosids</taxon>
        <taxon>fabids</taxon>
        <taxon>Fabales</taxon>
        <taxon>Fabaceae</taxon>
        <taxon>Caesalpinioideae</taxon>
        <taxon>Cassia clade</taxon>
        <taxon>Senna</taxon>
    </lineage>
</organism>
<sequence length="33" mass="3490">MSGVWTSECTCVAEIIVAASLNARASRVNGQKH</sequence>
<dbReference type="Proteomes" id="UP000634136">
    <property type="component" value="Unassembled WGS sequence"/>
</dbReference>
<dbReference type="EMBL" id="JAAIUW010000006">
    <property type="protein sequence ID" value="KAF7829277.1"/>
    <property type="molecule type" value="Genomic_DNA"/>
</dbReference>